<evidence type="ECO:0000256" key="4">
    <source>
        <dbReference type="RuleBase" id="RU365083"/>
    </source>
</evidence>
<name>A0A7S1LIQ9_ALECA</name>
<dbReference type="Pfam" id="PF00535">
    <property type="entry name" value="Glycos_transf_2"/>
    <property type="match status" value="1"/>
</dbReference>
<gene>
    <name evidence="7" type="ORF">ACAT0790_LOCUS8671</name>
</gene>
<protein>
    <recommendedName>
        <fullName evidence="4">Dolichol-phosphate mannosyltransferase subunit 1</fullName>
        <ecNumber evidence="4">2.4.1.83</ecNumber>
    </recommendedName>
</protein>
<sequence length="303" mass="33330">MAQEQFWLSPRARGPLEMAMEGGGLRARGAADGGKPEDSRSKLSVIVPTYNETENIRPLCERLFKTVKAKGLETELLIVDDESAGSAETEKIAKQLASEGYQVRIHCRKRSEGRGLSSAVLLGFKLAIHPIVLCMDADLQHEPESVPDVARPVLEGLAEFSVGSRHVAGGGVGFEWSVLRQLVSRGATMLAWPVAACSDPMSGFFCVSKEVLQRGEGRLNLIGFKVGLEVMVRCRCKPIQDVAITFQERAAGESKLSAKQYKLYLEQLAGLYWEKYGMLLVLFLILVVVVLAYVMRLMAQMLL</sequence>
<accession>A0A7S1LIQ9</accession>
<comment type="subcellular location">
    <subcellularLocation>
        <location evidence="4">Endoplasmic reticulum</location>
    </subcellularLocation>
</comment>
<proteinExistence type="inferred from homology"/>
<keyword evidence="3 4" id="KW-0808">Transferase</keyword>
<dbReference type="GO" id="GO:0006506">
    <property type="term" value="P:GPI anchor biosynthetic process"/>
    <property type="evidence" value="ECO:0007669"/>
    <property type="project" value="TreeGrafter"/>
</dbReference>
<dbReference type="AlphaFoldDB" id="A0A7S1LIQ9"/>
<evidence type="ECO:0000313" key="7">
    <source>
        <dbReference type="EMBL" id="CAD9103744.1"/>
    </source>
</evidence>
<dbReference type="GO" id="GO:0006488">
    <property type="term" value="P:dolichol-linked oligosaccharide biosynthetic process"/>
    <property type="evidence" value="ECO:0007669"/>
    <property type="project" value="TreeGrafter"/>
</dbReference>
<organism evidence="7">
    <name type="scientific">Alexandrium catenella</name>
    <name type="common">Red tide dinoflagellate</name>
    <name type="synonym">Gonyaulax catenella</name>
    <dbReference type="NCBI Taxonomy" id="2925"/>
    <lineage>
        <taxon>Eukaryota</taxon>
        <taxon>Sar</taxon>
        <taxon>Alveolata</taxon>
        <taxon>Dinophyceae</taxon>
        <taxon>Gonyaulacales</taxon>
        <taxon>Pyrocystaceae</taxon>
        <taxon>Alexandrium</taxon>
    </lineage>
</organism>
<keyword evidence="4" id="KW-0256">Endoplasmic reticulum</keyword>
<dbReference type="UniPathway" id="UPA00378"/>
<comment type="function">
    <text evidence="4">Transfers mannose from GDP-mannose to dolichol monophosphate to form dolichol phosphate mannose (Dol-P-Man) which is the mannosyl donor in pathways leading to N-glycosylation, glycosyl phosphatidylinositol membrane anchoring, and O-mannosylation of proteins.</text>
</comment>
<comment type="catalytic activity">
    <reaction evidence="4">
        <text>a di-trans,poly-cis-dolichyl phosphate + GDP-alpha-D-mannose = a di-trans,poly-cis-dolichyl beta-D-mannosyl phosphate + GDP</text>
        <dbReference type="Rhea" id="RHEA:21184"/>
        <dbReference type="Rhea" id="RHEA-COMP:19498"/>
        <dbReference type="Rhea" id="RHEA-COMP:19501"/>
        <dbReference type="ChEBI" id="CHEBI:57527"/>
        <dbReference type="ChEBI" id="CHEBI:57683"/>
        <dbReference type="ChEBI" id="CHEBI:58189"/>
        <dbReference type="ChEBI" id="CHEBI:58211"/>
    </reaction>
</comment>
<dbReference type="SUPFAM" id="SSF53448">
    <property type="entry name" value="Nucleotide-diphospho-sugar transferases"/>
    <property type="match status" value="1"/>
</dbReference>
<keyword evidence="5" id="KW-0812">Transmembrane</keyword>
<evidence type="ECO:0000256" key="1">
    <source>
        <dbReference type="ARBA" id="ARBA00006739"/>
    </source>
</evidence>
<dbReference type="PANTHER" id="PTHR43398">
    <property type="entry name" value="DOLICHOL-PHOSPHATE MANNOSYLTRANSFERASE SUBUNIT 1"/>
    <property type="match status" value="1"/>
</dbReference>
<evidence type="ECO:0000259" key="6">
    <source>
        <dbReference type="Pfam" id="PF00535"/>
    </source>
</evidence>
<dbReference type="EC" id="2.4.1.83" evidence="4"/>
<keyword evidence="5" id="KW-1133">Transmembrane helix</keyword>
<comment type="pathway">
    <text evidence="4">Protein modification; protein glycosylation.</text>
</comment>
<comment type="subunit">
    <text evidence="4">Component of the dolichol-phosphate mannose (DPM) synthase complex.</text>
</comment>
<dbReference type="GO" id="GO:0005789">
    <property type="term" value="C:endoplasmic reticulum membrane"/>
    <property type="evidence" value="ECO:0007669"/>
    <property type="project" value="TreeGrafter"/>
</dbReference>
<dbReference type="Gene3D" id="3.90.550.10">
    <property type="entry name" value="Spore Coat Polysaccharide Biosynthesis Protein SpsA, Chain A"/>
    <property type="match status" value="1"/>
</dbReference>
<dbReference type="InterPro" id="IPR039528">
    <property type="entry name" value="DPM1-like"/>
</dbReference>
<reference evidence="7" key="1">
    <citation type="submission" date="2021-01" db="EMBL/GenBank/DDBJ databases">
        <authorList>
            <person name="Corre E."/>
            <person name="Pelletier E."/>
            <person name="Niang G."/>
            <person name="Scheremetjew M."/>
            <person name="Finn R."/>
            <person name="Kale V."/>
            <person name="Holt S."/>
            <person name="Cochrane G."/>
            <person name="Meng A."/>
            <person name="Brown T."/>
            <person name="Cohen L."/>
        </authorList>
    </citation>
    <scope>NUCLEOTIDE SEQUENCE</scope>
    <source>
        <strain evidence="7">OF101</strain>
    </source>
</reference>
<dbReference type="PANTHER" id="PTHR43398:SF1">
    <property type="entry name" value="DOLICHOL-PHOSPHATE MANNOSYLTRANSFERASE SUBUNIT 1"/>
    <property type="match status" value="1"/>
</dbReference>
<evidence type="ECO:0000256" key="5">
    <source>
        <dbReference type="SAM" id="Phobius"/>
    </source>
</evidence>
<dbReference type="CDD" id="cd06442">
    <property type="entry name" value="DPM1_like"/>
    <property type="match status" value="1"/>
</dbReference>
<evidence type="ECO:0000256" key="3">
    <source>
        <dbReference type="ARBA" id="ARBA00022679"/>
    </source>
</evidence>
<evidence type="ECO:0000256" key="2">
    <source>
        <dbReference type="ARBA" id="ARBA00022676"/>
    </source>
</evidence>
<dbReference type="InterPro" id="IPR001173">
    <property type="entry name" value="Glyco_trans_2-like"/>
</dbReference>
<keyword evidence="2 4" id="KW-0328">Glycosyltransferase</keyword>
<feature type="transmembrane region" description="Helical" evidence="5">
    <location>
        <begin position="276"/>
        <end position="295"/>
    </location>
</feature>
<feature type="domain" description="Glycosyltransferase 2-like" evidence="6">
    <location>
        <begin position="44"/>
        <end position="205"/>
    </location>
</feature>
<keyword evidence="5" id="KW-0472">Membrane</keyword>
<dbReference type="EMBL" id="HBGE01014694">
    <property type="protein sequence ID" value="CAD9103744.1"/>
    <property type="molecule type" value="Transcribed_RNA"/>
</dbReference>
<dbReference type="GO" id="GO:0004582">
    <property type="term" value="F:dolichyl-phosphate beta-D-mannosyltransferase activity"/>
    <property type="evidence" value="ECO:0007669"/>
    <property type="project" value="UniProtKB-UniRule"/>
</dbReference>
<dbReference type="GO" id="GO:0035269">
    <property type="term" value="P:protein O-linked glycosylation via mannose"/>
    <property type="evidence" value="ECO:0007669"/>
    <property type="project" value="TreeGrafter"/>
</dbReference>
<dbReference type="InterPro" id="IPR029044">
    <property type="entry name" value="Nucleotide-diphossugar_trans"/>
</dbReference>
<comment type="similarity">
    <text evidence="1 4">Belongs to the glycosyltransferase 2 family.</text>
</comment>